<sequence length="251" mass="26771">MAEDSIPEGEMPPSYAPEPSKDHGAAPGKTSVKAYVLELVTVIAFALVVSVLIKTFLFQAFYIPSSSMTNTLEIGDRIIVNKLADSVDDINRGDIVVFVDPGGWLDDQPDPDRSALVDGLYTIGETIGLLPRDSGQHLVKRVIGVGGDEVECCSEGGEILVNGVPIDEPYIREGTIPSGMDFHVIVPSGHLWVMGDNRSNSEDSRAHMGAPGGGFVPVDNVEGRVSLIMYPLSRFGGLGDFSAVFEDVPSP</sequence>
<dbReference type="PANTHER" id="PTHR43390:SF1">
    <property type="entry name" value="CHLOROPLAST PROCESSING PEPTIDASE"/>
    <property type="match status" value="1"/>
</dbReference>
<comment type="caution">
    <text evidence="9">The sequence shown here is derived from an EMBL/GenBank/DDBJ whole genome shotgun (WGS) entry which is preliminary data.</text>
</comment>
<dbReference type="SUPFAM" id="SSF51306">
    <property type="entry name" value="LexA/Signal peptidase"/>
    <property type="match status" value="1"/>
</dbReference>
<feature type="region of interest" description="Disordered" evidence="7">
    <location>
        <begin position="1"/>
        <end position="27"/>
    </location>
</feature>
<evidence type="ECO:0000256" key="7">
    <source>
        <dbReference type="SAM" id="MobiDB-lite"/>
    </source>
</evidence>
<dbReference type="NCBIfam" id="TIGR02227">
    <property type="entry name" value="sigpep_I_bact"/>
    <property type="match status" value="1"/>
</dbReference>
<evidence type="ECO:0000256" key="4">
    <source>
        <dbReference type="ARBA" id="ARBA00013208"/>
    </source>
</evidence>
<dbReference type="Pfam" id="PF10502">
    <property type="entry name" value="Peptidase_S26"/>
    <property type="match status" value="1"/>
</dbReference>
<dbReference type="EC" id="3.4.21.89" evidence="4 6"/>
<keyword evidence="5 6" id="KW-0378">Hydrolase</keyword>
<evidence type="ECO:0000256" key="6">
    <source>
        <dbReference type="RuleBase" id="RU362042"/>
    </source>
</evidence>
<protein>
    <recommendedName>
        <fullName evidence="4 6">Signal peptidase I</fullName>
        <ecNumber evidence="4 6">3.4.21.89</ecNumber>
    </recommendedName>
</protein>
<dbReference type="PANTHER" id="PTHR43390">
    <property type="entry name" value="SIGNAL PEPTIDASE I"/>
    <property type="match status" value="1"/>
</dbReference>
<dbReference type="EMBL" id="JAFFJS010000002">
    <property type="protein sequence ID" value="MBM9433000.1"/>
    <property type="molecule type" value="Genomic_DNA"/>
</dbReference>
<keyword evidence="6" id="KW-0645">Protease</keyword>
<evidence type="ECO:0000256" key="2">
    <source>
        <dbReference type="ARBA" id="ARBA00004401"/>
    </source>
</evidence>
<feature type="domain" description="Peptidase S26" evidence="8">
    <location>
        <begin position="37"/>
        <end position="230"/>
    </location>
</feature>
<dbReference type="CDD" id="cd06530">
    <property type="entry name" value="S26_SPase_I"/>
    <property type="match status" value="1"/>
</dbReference>
<evidence type="ECO:0000259" key="8">
    <source>
        <dbReference type="Pfam" id="PF10502"/>
    </source>
</evidence>
<organism evidence="9 10">
    <name type="scientific">Flaviflexus equikiangi</name>
    <dbReference type="NCBI Taxonomy" id="2758573"/>
    <lineage>
        <taxon>Bacteria</taxon>
        <taxon>Bacillati</taxon>
        <taxon>Actinomycetota</taxon>
        <taxon>Actinomycetes</taxon>
        <taxon>Actinomycetales</taxon>
        <taxon>Actinomycetaceae</taxon>
        <taxon>Flaviflexus</taxon>
    </lineage>
</organism>
<dbReference type="RefSeq" id="WP_182170342.1">
    <property type="nucleotide sequence ID" value="NZ_CP059676.1"/>
</dbReference>
<dbReference type="InterPro" id="IPR036286">
    <property type="entry name" value="LexA/Signal_pep-like_sf"/>
</dbReference>
<dbReference type="PROSITE" id="PS00761">
    <property type="entry name" value="SPASE_I_3"/>
    <property type="match status" value="1"/>
</dbReference>
<comment type="catalytic activity">
    <reaction evidence="1 6">
        <text>Cleavage of hydrophobic, N-terminal signal or leader sequences from secreted and periplasmic proteins.</text>
        <dbReference type="EC" id="3.4.21.89"/>
    </reaction>
</comment>
<comment type="similarity">
    <text evidence="3 6">Belongs to the peptidase S26 family.</text>
</comment>
<dbReference type="Proteomes" id="UP000705983">
    <property type="component" value="Unassembled WGS sequence"/>
</dbReference>
<keyword evidence="6" id="KW-0472">Membrane</keyword>
<dbReference type="PRINTS" id="PR00727">
    <property type="entry name" value="LEADERPTASE"/>
</dbReference>
<keyword evidence="6" id="KW-0812">Transmembrane</keyword>
<feature type="transmembrane region" description="Helical" evidence="6">
    <location>
        <begin position="39"/>
        <end position="62"/>
    </location>
</feature>
<comment type="subcellular location">
    <subcellularLocation>
        <location evidence="2">Cell membrane</location>
        <topology evidence="2">Single-pass type II membrane protein</topology>
    </subcellularLocation>
    <subcellularLocation>
        <location evidence="6">Membrane</location>
        <topology evidence="6">Single-pass type II membrane protein</topology>
    </subcellularLocation>
</comment>
<keyword evidence="6" id="KW-1133">Transmembrane helix</keyword>
<dbReference type="Gene3D" id="2.10.109.10">
    <property type="entry name" value="Umud Fragment, subunit A"/>
    <property type="match status" value="1"/>
</dbReference>
<dbReference type="InterPro" id="IPR019758">
    <property type="entry name" value="Pept_S26A_signal_pept_1_CS"/>
</dbReference>
<dbReference type="GO" id="GO:0009003">
    <property type="term" value="F:signal peptidase activity"/>
    <property type="evidence" value="ECO:0007669"/>
    <property type="project" value="UniProtKB-EC"/>
</dbReference>
<evidence type="ECO:0000256" key="5">
    <source>
        <dbReference type="ARBA" id="ARBA00022801"/>
    </source>
</evidence>
<reference evidence="10" key="1">
    <citation type="submission" date="2021-02" db="EMBL/GenBank/DDBJ databases">
        <title>Leucobacter sp. CX169.</title>
        <authorList>
            <person name="Cheng Y."/>
        </authorList>
    </citation>
    <scope>NUCLEOTIDE SEQUENCE [LARGE SCALE GENOMIC DNA]</scope>
    <source>
        <strain evidence="10">JY899</strain>
    </source>
</reference>
<keyword evidence="10" id="KW-1185">Reference proteome</keyword>
<evidence type="ECO:0000256" key="1">
    <source>
        <dbReference type="ARBA" id="ARBA00000677"/>
    </source>
</evidence>
<evidence type="ECO:0000256" key="3">
    <source>
        <dbReference type="ARBA" id="ARBA00009370"/>
    </source>
</evidence>
<dbReference type="InterPro" id="IPR019533">
    <property type="entry name" value="Peptidase_S26"/>
</dbReference>
<evidence type="ECO:0000313" key="9">
    <source>
        <dbReference type="EMBL" id="MBM9433000.1"/>
    </source>
</evidence>
<proteinExistence type="inferred from homology"/>
<accession>A0ABS2TEC1</accession>
<name>A0ABS2TEC1_9ACTO</name>
<dbReference type="InterPro" id="IPR000223">
    <property type="entry name" value="Pept_S26A_signal_pept_1"/>
</dbReference>
<gene>
    <name evidence="9" type="primary">lepB</name>
    <name evidence="9" type="ORF">JVW63_04705</name>
</gene>
<evidence type="ECO:0000313" key="10">
    <source>
        <dbReference type="Proteomes" id="UP000705983"/>
    </source>
</evidence>